<gene>
    <name evidence="1" type="ORF">A4U43_C10F2050</name>
</gene>
<reference evidence="2" key="1">
    <citation type="journal article" date="2017" name="Nat. Commun.">
        <title>The asparagus genome sheds light on the origin and evolution of a young Y chromosome.</title>
        <authorList>
            <person name="Harkess A."/>
            <person name="Zhou J."/>
            <person name="Xu C."/>
            <person name="Bowers J.E."/>
            <person name="Van der Hulst R."/>
            <person name="Ayyampalayam S."/>
            <person name="Mercati F."/>
            <person name="Riccardi P."/>
            <person name="McKain M.R."/>
            <person name="Kakrana A."/>
            <person name="Tang H."/>
            <person name="Ray J."/>
            <person name="Groenendijk J."/>
            <person name="Arikit S."/>
            <person name="Mathioni S.M."/>
            <person name="Nakano M."/>
            <person name="Shan H."/>
            <person name="Telgmann-Rauber A."/>
            <person name="Kanno A."/>
            <person name="Yue Z."/>
            <person name="Chen H."/>
            <person name="Li W."/>
            <person name="Chen Y."/>
            <person name="Xu X."/>
            <person name="Zhang Y."/>
            <person name="Luo S."/>
            <person name="Chen H."/>
            <person name="Gao J."/>
            <person name="Mao Z."/>
            <person name="Pires J.C."/>
            <person name="Luo M."/>
            <person name="Kudrna D."/>
            <person name="Wing R.A."/>
            <person name="Meyers B.C."/>
            <person name="Yi K."/>
            <person name="Kong H."/>
            <person name="Lavrijsen P."/>
            <person name="Sunseri F."/>
            <person name="Falavigna A."/>
            <person name="Ye Y."/>
            <person name="Leebens-Mack J.H."/>
            <person name="Chen G."/>
        </authorList>
    </citation>
    <scope>NUCLEOTIDE SEQUENCE [LARGE SCALE GENOMIC DNA]</scope>
    <source>
        <strain evidence="2">cv. DH0086</strain>
    </source>
</reference>
<sequence length="88" mass="9858">MASAFSVKMGVGAARTQERQFYLSSQRRPREPLKISQCALLGDIKICGDQLRFKKEQKMNWADVDIFGRSGFSTLAMLGIEQIASESK</sequence>
<dbReference type="Gramene" id="ONK55894">
    <property type="protein sequence ID" value="ONK55894"/>
    <property type="gene ID" value="A4U43_C10F2050"/>
</dbReference>
<dbReference type="EMBL" id="CM007390">
    <property type="protein sequence ID" value="ONK55894.1"/>
    <property type="molecule type" value="Genomic_DNA"/>
</dbReference>
<dbReference type="Proteomes" id="UP000243459">
    <property type="component" value="Chromosome 10"/>
</dbReference>
<evidence type="ECO:0000313" key="1">
    <source>
        <dbReference type="EMBL" id="ONK55894.1"/>
    </source>
</evidence>
<protein>
    <submittedName>
        <fullName evidence="1">Uncharacterized protein</fullName>
    </submittedName>
</protein>
<evidence type="ECO:0000313" key="2">
    <source>
        <dbReference type="Proteomes" id="UP000243459"/>
    </source>
</evidence>
<accession>A0A5P1E004</accession>
<name>A0A5P1E004_ASPOF</name>
<dbReference type="AlphaFoldDB" id="A0A5P1E004"/>
<organism evidence="1 2">
    <name type="scientific">Asparagus officinalis</name>
    <name type="common">Garden asparagus</name>
    <dbReference type="NCBI Taxonomy" id="4686"/>
    <lineage>
        <taxon>Eukaryota</taxon>
        <taxon>Viridiplantae</taxon>
        <taxon>Streptophyta</taxon>
        <taxon>Embryophyta</taxon>
        <taxon>Tracheophyta</taxon>
        <taxon>Spermatophyta</taxon>
        <taxon>Magnoliopsida</taxon>
        <taxon>Liliopsida</taxon>
        <taxon>Asparagales</taxon>
        <taxon>Asparagaceae</taxon>
        <taxon>Asparagoideae</taxon>
        <taxon>Asparagus</taxon>
    </lineage>
</organism>
<proteinExistence type="predicted"/>
<keyword evidence="2" id="KW-1185">Reference proteome</keyword>